<dbReference type="Pfam" id="PF06585">
    <property type="entry name" value="JHBP"/>
    <property type="match status" value="1"/>
</dbReference>
<organism evidence="5 6">
    <name type="scientific">Folsomia candida</name>
    <name type="common">Springtail</name>
    <dbReference type="NCBI Taxonomy" id="158441"/>
    <lineage>
        <taxon>Eukaryota</taxon>
        <taxon>Metazoa</taxon>
        <taxon>Ecdysozoa</taxon>
        <taxon>Arthropoda</taxon>
        <taxon>Hexapoda</taxon>
        <taxon>Collembola</taxon>
        <taxon>Entomobryomorpha</taxon>
        <taxon>Isotomoidea</taxon>
        <taxon>Isotomidae</taxon>
        <taxon>Proisotominae</taxon>
        <taxon>Folsomia</taxon>
    </lineage>
</organism>
<feature type="region of interest" description="Disordered" evidence="4">
    <location>
        <begin position="364"/>
        <end position="400"/>
    </location>
</feature>
<evidence type="ECO:0000313" key="5">
    <source>
        <dbReference type="EMBL" id="OXA57086.1"/>
    </source>
</evidence>
<dbReference type="SMART" id="SM00700">
    <property type="entry name" value="JHBP"/>
    <property type="match status" value="1"/>
</dbReference>
<protein>
    <submittedName>
        <fullName evidence="5">Protein takeout</fullName>
    </submittedName>
</protein>
<dbReference type="Gene3D" id="3.15.10.30">
    <property type="entry name" value="Haemolymph juvenile hormone binding protein"/>
    <property type="match status" value="1"/>
</dbReference>
<feature type="compositionally biased region" description="Basic and acidic residues" evidence="4">
    <location>
        <begin position="376"/>
        <end position="385"/>
    </location>
</feature>
<dbReference type="InterPro" id="IPR010562">
    <property type="entry name" value="Haemolymph_juvenile_hormone-bd"/>
</dbReference>
<evidence type="ECO:0000256" key="2">
    <source>
        <dbReference type="ARBA" id="ARBA00023108"/>
    </source>
</evidence>
<sequence>MHGIILKMLRAEMRRWSPETLLLMTIVIVQSIYFSSCEEISQAPEGRKLLSTAPPSTTGVLTIDSMKVGGRQDDDALLKLSNSDSDLTATNVPVLNHHLNFPSASLPAAAYPEEEEEGVVAPEMRNATSLDSVAAIRLCGQRGVEELNACLREALKEMRPRMAGGIPELGVPGVDPLRLDHLAFHHQTGPVTISAQFTNVEVTGLSQFNKSDFWVDISRRRLDFDVTFPSLLLAGSYELSGNMFFVPISGVGNFWLSLGGVGSKGAGTLIATSKSGESGRRVGLKSTELDLNIDSIKVQLTNLFNGDNLLGSVVNTFLNENSQDIFEELRPQIAVQVKDMLTMLANQTLVALPVDFLDDVPLDPSSDDGSVLTENSDSKNNDRNSYRSLPISSANLTSYS</sequence>
<keyword evidence="2" id="KW-0090">Biological rhythms</keyword>
<reference evidence="5 6" key="1">
    <citation type="submission" date="2015-12" db="EMBL/GenBank/DDBJ databases">
        <title>The genome of Folsomia candida.</title>
        <authorList>
            <person name="Faddeeva A."/>
            <person name="Derks M.F."/>
            <person name="Anvar Y."/>
            <person name="Smit S."/>
            <person name="Van Straalen N."/>
            <person name="Roelofs D."/>
        </authorList>
    </citation>
    <scope>NUCLEOTIDE SEQUENCE [LARGE SCALE GENOMIC DNA]</scope>
    <source>
        <strain evidence="5 6">VU population</strain>
        <tissue evidence="5">Whole body</tissue>
    </source>
</reference>
<proteinExistence type="inferred from homology"/>
<evidence type="ECO:0000256" key="3">
    <source>
        <dbReference type="ARBA" id="ARBA00060902"/>
    </source>
</evidence>
<accession>A0A226EKH9</accession>
<comment type="caution">
    <text evidence="5">The sequence shown here is derived from an EMBL/GenBank/DDBJ whole genome shotgun (WGS) entry which is preliminary data.</text>
</comment>
<keyword evidence="1" id="KW-0732">Signal</keyword>
<dbReference type="PANTHER" id="PTHR11008">
    <property type="entry name" value="PROTEIN TAKEOUT-LIKE PROTEIN"/>
    <property type="match status" value="1"/>
</dbReference>
<evidence type="ECO:0000256" key="1">
    <source>
        <dbReference type="ARBA" id="ARBA00022729"/>
    </source>
</evidence>
<evidence type="ECO:0000313" key="6">
    <source>
        <dbReference type="Proteomes" id="UP000198287"/>
    </source>
</evidence>
<keyword evidence="6" id="KW-1185">Reference proteome</keyword>
<comment type="similarity">
    <text evidence="3">Belongs to the TO family.</text>
</comment>
<dbReference type="EMBL" id="LNIX01000003">
    <property type="protein sequence ID" value="OXA57086.1"/>
    <property type="molecule type" value="Genomic_DNA"/>
</dbReference>
<gene>
    <name evidence="5" type="ORF">Fcan01_08462</name>
</gene>
<evidence type="ECO:0000256" key="4">
    <source>
        <dbReference type="SAM" id="MobiDB-lite"/>
    </source>
</evidence>
<name>A0A226EKH9_FOLCA</name>
<dbReference type="PANTHER" id="PTHR11008:SF41">
    <property type="entry name" value="RE70318P"/>
    <property type="match status" value="1"/>
</dbReference>
<dbReference type="FunFam" id="3.15.10.30:FF:000001">
    <property type="entry name" value="Takeout-like protein 1"/>
    <property type="match status" value="1"/>
</dbReference>
<dbReference type="AlphaFoldDB" id="A0A226EKH9"/>
<feature type="compositionally biased region" description="Polar residues" evidence="4">
    <location>
        <begin position="386"/>
        <end position="400"/>
    </location>
</feature>
<dbReference type="GO" id="GO:0007623">
    <property type="term" value="P:circadian rhythm"/>
    <property type="evidence" value="ECO:0007669"/>
    <property type="project" value="UniProtKB-ARBA"/>
</dbReference>
<dbReference type="OrthoDB" id="8185598at2759"/>
<dbReference type="InterPro" id="IPR038606">
    <property type="entry name" value="To_sf"/>
</dbReference>
<dbReference type="Proteomes" id="UP000198287">
    <property type="component" value="Unassembled WGS sequence"/>
</dbReference>